<proteinExistence type="predicted"/>
<feature type="compositionally biased region" description="Acidic residues" evidence="1">
    <location>
        <begin position="1"/>
        <end position="11"/>
    </location>
</feature>
<dbReference type="RefSeq" id="WP_015320912.1">
    <property type="nucleotide sequence ID" value="NC_019974.1"/>
</dbReference>
<evidence type="ECO:0000313" key="4">
    <source>
        <dbReference type="Proteomes" id="UP000010878"/>
    </source>
</evidence>
<feature type="region of interest" description="Disordered" evidence="1">
    <location>
        <begin position="1"/>
        <end position="26"/>
    </location>
</feature>
<evidence type="ECO:0000313" key="3">
    <source>
        <dbReference type="EMBL" id="AGB37465.1"/>
    </source>
</evidence>
<dbReference type="OrthoDB" id="185689at2157"/>
<dbReference type="GeneID" id="14404744"/>
<keyword evidence="4" id="KW-1185">Reference proteome</keyword>
<evidence type="ECO:0000256" key="1">
    <source>
        <dbReference type="SAM" id="MobiDB-lite"/>
    </source>
</evidence>
<reference evidence="3 4" key="1">
    <citation type="submission" date="2012-11" db="EMBL/GenBank/DDBJ databases">
        <title>FINISHED of Natronococcus occultus SP4, DSM 3396.</title>
        <authorList>
            <consortium name="DOE Joint Genome Institute"/>
            <person name="Eisen J."/>
            <person name="Huntemann M."/>
            <person name="Wei C.-L."/>
            <person name="Han J."/>
            <person name="Detter J.C."/>
            <person name="Han C."/>
            <person name="Tapia R."/>
            <person name="Chen A."/>
            <person name="Kyrpides N."/>
            <person name="Mavromatis K."/>
            <person name="Markowitz V."/>
            <person name="Szeto E."/>
            <person name="Ivanova N."/>
            <person name="Mikhailova N."/>
            <person name="Ovchinnikova G."/>
            <person name="Pagani I."/>
            <person name="Pati A."/>
            <person name="Goodwin L."/>
            <person name="Nordberg H.P."/>
            <person name="Cantor M.N."/>
            <person name="Hua S.X."/>
            <person name="Woyke T."/>
            <person name="Eisen J."/>
            <person name="Klenk H.-P."/>
            <person name="Klenk H.-P."/>
        </authorList>
    </citation>
    <scope>NUCLEOTIDE SEQUENCE [LARGE SCALE GENOMIC DNA]</scope>
    <source>
        <strain evidence="3 4">SP4</strain>
    </source>
</reference>
<accession>L0JYT8</accession>
<feature type="transmembrane region" description="Helical" evidence="2">
    <location>
        <begin position="246"/>
        <end position="267"/>
    </location>
</feature>
<dbReference type="PANTHER" id="PTHR21530">
    <property type="entry name" value="PHEROMONE SHUTDOWN PROTEIN"/>
    <property type="match status" value="1"/>
</dbReference>
<dbReference type="InterPro" id="IPR046345">
    <property type="entry name" value="TraB_PrgY-like"/>
</dbReference>
<dbReference type="AlphaFoldDB" id="L0JYT8"/>
<dbReference type="PANTHER" id="PTHR21530:SF7">
    <property type="entry name" value="TRAB DOMAIN-CONTAINING PROTEIN"/>
    <property type="match status" value="1"/>
</dbReference>
<dbReference type="STRING" id="694430.Natoc_1660"/>
<keyword evidence="2" id="KW-0812">Transmembrane</keyword>
<feature type="transmembrane region" description="Helical" evidence="2">
    <location>
        <begin position="438"/>
        <end position="458"/>
    </location>
</feature>
<gene>
    <name evidence="3" type="ORF">Natoc_1660</name>
</gene>
<dbReference type="InterPro" id="IPR002816">
    <property type="entry name" value="TraB/PrgY/GumN_fam"/>
</dbReference>
<feature type="transmembrane region" description="Helical" evidence="2">
    <location>
        <begin position="465"/>
        <end position="489"/>
    </location>
</feature>
<keyword evidence="2" id="KW-1133">Transmembrane helix</keyword>
<feature type="transmembrane region" description="Helical" evidence="2">
    <location>
        <begin position="204"/>
        <end position="225"/>
    </location>
</feature>
<sequence>MSDAGDADVPEPPDAAGEGRGSVDVLGTAHVSKASVEEVHETVDEREPDVVAVELDENRYRQMQGGTPDDIEAKDLLSGNTVFQFLAYWMLSYVQSRLGSRFDIEPGADMRAAIEAAERNGSGVALVDRDIQITIQRFWTRLSFAEKLKMVGGLALGVTDPRTIGLTFGAALGAFFGLIFGAFLAPTFGLGDLLALGVTDPATLQYVGAAGVGLVGGLVVGLLFLPSLESAGRAAGGPISGFSLRLLGGAVLGLVGCLALVVTGTAIGPLSPGSFENWGGYAVRGGVGAVAGLGIGVSVGAVVGFVLDGLAEDTEELDEIDIEEMTDGDVVAAMMEEFRRFSPRGAEALIDERDAYIAHKLHGLREQGYHVVAVVGAGHKAGIERYLENPRELPPMESLTGTASGRRFSPVKIVGYLVMVAFLGFFFLLIMAGVQNTFLLQLFLAWFAFNGIFAFSLARLAGARWISAGVGGAVAWLTSINPLLAPGWFAGYVELKYRPVNVRDVQQLNEIIGDADRPMSEAIEEMFDVPLFRLIMIVALTNIGSMIATFLFFIVVIPWLAPEIGGVDALMNELIRGAENSLDLIRGVVA</sequence>
<keyword evidence="2" id="KW-0472">Membrane</keyword>
<evidence type="ECO:0000256" key="2">
    <source>
        <dbReference type="SAM" id="Phobius"/>
    </source>
</evidence>
<feature type="transmembrane region" description="Helical" evidence="2">
    <location>
        <begin position="413"/>
        <end position="432"/>
    </location>
</feature>
<organism evidence="3 4">
    <name type="scientific">Natronococcus occultus SP4</name>
    <dbReference type="NCBI Taxonomy" id="694430"/>
    <lineage>
        <taxon>Archaea</taxon>
        <taxon>Methanobacteriati</taxon>
        <taxon>Methanobacteriota</taxon>
        <taxon>Stenosarchaea group</taxon>
        <taxon>Halobacteria</taxon>
        <taxon>Halobacteriales</taxon>
        <taxon>Natrialbaceae</taxon>
        <taxon>Natronococcus</taxon>
    </lineage>
</organism>
<feature type="transmembrane region" description="Helical" evidence="2">
    <location>
        <begin position="534"/>
        <end position="561"/>
    </location>
</feature>
<dbReference type="CDD" id="cd14726">
    <property type="entry name" value="TraB_PrgY-like"/>
    <property type="match status" value="1"/>
</dbReference>
<dbReference type="EMBL" id="CP003929">
    <property type="protein sequence ID" value="AGB37465.1"/>
    <property type="molecule type" value="Genomic_DNA"/>
</dbReference>
<dbReference type="HOGENOM" id="CLU_032780_1_0_2"/>
<dbReference type="Proteomes" id="UP000010878">
    <property type="component" value="Chromosome"/>
</dbReference>
<dbReference type="Pfam" id="PF01963">
    <property type="entry name" value="TraB_PrgY_gumN"/>
    <property type="match status" value="2"/>
</dbReference>
<protein>
    <submittedName>
        <fullName evidence="3">Putative PrgY-like protein, pheromone shutdown like protein</fullName>
    </submittedName>
</protein>
<feature type="transmembrane region" description="Helical" evidence="2">
    <location>
        <begin position="287"/>
        <end position="307"/>
    </location>
</feature>
<dbReference type="eggNOG" id="arCOG02142">
    <property type="taxonomic scope" value="Archaea"/>
</dbReference>
<dbReference type="KEGG" id="nou:Natoc_1660"/>
<feature type="transmembrane region" description="Helical" evidence="2">
    <location>
        <begin position="164"/>
        <end position="184"/>
    </location>
</feature>
<name>L0JYT8_9EURY</name>